<evidence type="ECO:0000259" key="1">
    <source>
        <dbReference type="Pfam" id="PF12697"/>
    </source>
</evidence>
<dbReference type="Pfam" id="PF12697">
    <property type="entry name" value="Abhydrolase_6"/>
    <property type="match status" value="1"/>
</dbReference>
<comment type="caution">
    <text evidence="2">The sequence shown here is derived from an EMBL/GenBank/DDBJ whole genome shotgun (WGS) entry which is preliminary data.</text>
</comment>
<dbReference type="InterPro" id="IPR000073">
    <property type="entry name" value="AB_hydrolase_1"/>
</dbReference>
<reference evidence="2 3" key="1">
    <citation type="submission" date="2023-07" db="EMBL/GenBank/DDBJ databases">
        <title>Sequencing the genomes of 1000 actinobacteria strains.</title>
        <authorList>
            <person name="Klenk H.-P."/>
        </authorList>
    </citation>
    <scope>NUCLEOTIDE SEQUENCE [LARGE SCALE GENOMIC DNA]</scope>
    <source>
        <strain evidence="2 3">DSM 44109</strain>
    </source>
</reference>
<name>A0ABT9R065_9ACTN</name>
<proteinExistence type="predicted"/>
<dbReference type="InterPro" id="IPR029058">
    <property type="entry name" value="AB_hydrolase_fold"/>
</dbReference>
<organism evidence="2 3">
    <name type="scientific">Streptosporangium brasiliense</name>
    <dbReference type="NCBI Taxonomy" id="47480"/>
    <lineage>
        <taxon>Bacteria</taxon>
        <taxon>Bacillati</taxon>
        <taxon>Actinomycetota</taxon>
        <taxon>Actinomycetes</taxon>
        <taxon>Streptosporangiales</taxon>
        <taxon>Streptosporangiaceae</taxon>
        <taxon>Streptosporangium</taxon>
    </lineage>
</organism>
<dbReference type="SUPFAM" id="SSF53474">
    <property type="entry name" value="alpha/beta-Hydrolases"/>
    <property type="match status" value="1"/>
</dbReference>
<dbReference type="PANTHER" id="PTHR46438">
    <property type="entry name" value="ALPHA/BETA-HYDROLASES SUPERFAMILY PROTEIN"/>
    <property type="match status" value="1"/>
</dbReference>
<dbReference type="PANTHER" id="PTHR46438:SF2">
    <property type="entry name" value="ALPHA_BETA-HYDROLASES SUPERFAMILY PROTEIN"/>
    <property type="match status" value="1"/>
</dbReference>
<evidence type="ECO:0000313" key="2">
    <source>
        <dbReference type="EMBL" id="MDP9862237.1"/>
    </source>
</evidence>
<feature type="domain" description="AB hydrolase-1" evidence="1">
    <location>
        <begin position="15"/>
        <end position="217"/>
    </location>
</feature>
<protein>
    <submittedName>
        <fullName evidence="2">Pimeloyl-ACP methyl ester carboxylesterase</fullName>
    </submittedName>
</protein>
<dbReference type="EMBL" id="JAUSRB010000001">
    <property type="protein sequence ID" value="MDP9862237.1"/>
    <property type="molecule type" value="Genomic_DNA"/>
</dbReference>
<accession>A0ABT9R065</accession>
<gene>
    <name evidence="2" type="ORF">J2S55_001496</name>
</gene>
<sequence>MLHTREWGRGDRVAVLIHGIMADSRCWWRVGPALAERGYRVIAVDLPGHGDSPRAEEYTPELYASSVLESVPATPELAIGHSLGGLTLSLAVGRLKPGRAVYSDPAFRIPKIDGVDFGAMMASAKGQNMEMVRQVHPGWSAEECVLEIEMLAKWDPATARALNSFLGSDFTPEPVVPSLVQLADPSELISPEVAEALISKNFEVRVVKGAEHTIHRHLFDDFLAGLEGWI</sequence>
<dbReference type="RefSeq" id="WP_306858242.1">
    <property type="nucleotide sequence ID" value="NZ_JAUSRB010000001.1"/>
</dbReference>
<dbReference type="Proteomes" id="UP001230426">
    <property type="component" value="Unassembled WGS sequence"/>
</dbReference>
<evidence type="ECO:0000313" key="3">
    <source>
        <dbReference type="Proteomes" id="UP001230426"/>
    </source>
</evidence>
<keyword evidence="3" id="KW-1185">Reference proteome</keyword>
<dbReference type="Gene3D" id="3.40.50.1820">
    <property type="entry name" value="alpha/beta hydrolase"/>
    <property type="match status" value="1"/>
</dbReference>